<evidence type="ECO:0000256" key="1">
    <source>
        <dbReference type="ARBA" id="ARBA00022737"/>
    </source>
</evidence>
<dbReference type="EMBL" id="BAABXL010000001">
    <property type="protein sequence ID" value="GAA6269807.1"/>
    <property type="molecule type" value="Genomic_DNA"/>
</dbReference>
<keyword evidence="4" id="KW-1185">Reference proteome</keyword>
<keyword evidence="2" id="KW-0732">Signal</keyword>
<accession>A0ABQ0B0J6</accession>
<dbReference type="Proteomes" id="UP001600894">
    <property type="component" value="Unassembled WGS sequence"/>
</dbReference>
<gene>
    <name evidence="3" type="ORF">F130042H8_28670</name>
</gene>
<organism evidence="3 4">
    <name type="scientific">Enterocloster alcoholdehydrogenati</name>
    <dbReference type="NCBI Taxonomy" id="2547410"/>
    <lineage>
        <taxon>Bacteria</taxon>
        <taxon>Bacillati</taxon>
        <taxon>Bacillota</taxon>
        <taxon>Clostridia</taxon>
        <taxon>Lachnospirales</taxon>
        <taxon>Lachnospiraceae</taxon>
        <taxon>Enterocloster</taxon>
    </lineage>
</organism>
<proteinExistence type="predicted"/>
<feature type="chain" id="PRO_5045045921" description="Cell wall-binding protein" evidence="2">
    <location>
        <begin position="28"/>
        <end position="600"/>
    </location>
</feature>
<dbReference type="InterPro" id="IPR018337">
    <property type="entry name" value="Cell_wall/Cho-bd_repeat"/>
</dbReference>
<comment type="caution">
    <text evidence="3">The sequence shown here is derived from an EMBL/GenBank/DDBJ whole genome shotgun (WGS) entry which is preliminary data.</text>
</comment>
<dbReference type="Pfam" id="PF01473">
    <property type="entry name" value="Choline_bind_1"/>
    <property type="match status" value="2"/>
</dbReference>
<name>A0ABQ0B0J6_9FIRM</name>
<evidence type="ECO:0000313" key="3">
    <source>
        <dbReference type="EMBL" id="GAA6269807.1"/>
    </source>
</evidence>
<dbReference type="RefSeq" id="WP_178301608.1">
    <property type="nucleotide sequence ID" value="NZ_BAABXL010000001.1"/>
</dbReference>
<dbReference type="Gene3D" id="2.10.270.10">
    <property type="entry name" value="Cholin Binding"/>
    <property type="match status" value="4"/>
</dbReference>
<reference evidence="3 4" key="1">
    <citation type="submission" date="2024-04" db="EMBL/GenBank/DDBJ databases">
        <title>Defined microbial consortia suppress multidrug-resistant proinflammatory Enterobacteriaceae via ecological control.</title>
        <authorList>
            <person name="Furuichi M."/>
            <person name="Kawaguchi T."/>
            <person name="Pust M."/>
            <person name="Yasuma K."/>
            <person name="Plichta D."/>
            <person name="Hasegawa N."/>
            <person name="Ohya T."/>
            <person name="Bhattarai S."/>
            <person name="Sasajima S."/>
            <person name="Aoto Y."/>
            <person name="Tuganbaev T."/>
            <person name="Yaginuma M."/>
            <person name="Ueda M."/>
            <person name="Okahashi N."/>
            <person name="Amafuji K."/>
            <person name="Kiridooshi Y."/>
            <person name="Sugita K."/>
            <person name="Strazar M."/>
            <person name="Skelly A."/>
            <person name="Suda W."/>
            <person name="Hattori M."/>
            <person name="Nakamoto N."/>
            <person name="Caballero S."/>
            <person name="Norman J."/>
            <person name="Olle B."/>
            <person name="Tanoue T."/>
            <person name="Arita M."/>
            <person name="Bucci V."/>
            <person name="Atarashi K."/>
            <person name="Xavier R."/>
            <person name="Honda K."/>
        </authorList>
    </citation>
    <scope>NUCLEOTIDE SEQUENCE [LARGE SCALE GENOMIC DNA]</scope>
    <source>
        <strain evidence="4">f13</strain>
    </source>
</reference>
<feature type="signal peptide" evidence="2">
    <location>
        <begin position="1"/>
        <end position="27"/>
    </location>
</feature>
<sequence length="600" mass="68421">MKKKIKVAAVLSTAAFLSMCAPLISFASQGWTQENGGWAYYNANGERVTEDWVKEGNHWYWLDENGVMANDGLRQIKDNYYYFREDGSMVSSQWVSIPNEAVEAYVDEYAEETGEVDQEPVRYWYYFQENGRAYKRSDSVSSDSISAKTIDGKKYAFDTEGRMLYGWVSDGERQTGDDAWEEADYYFGAPDDGSLHQGWAKVSIHVDDPETEQPGSDYWEEDQNRWFYFTESGKKLKGKPGEARFKNINGNKYGFDEYGRMISTWYADPEVVTLATSKTEAGEGKLYQGQEDYTRQFMYFGTPESGARYTKGWFKARPSEYLMKSKYEDGEMYTYYADGDGNLYANEIRNIDGERYGFDNAGRVISGMTCVKMDDEDSTCDIEYSFGSDATVKEGRGPYEDENSFHELVETYAEDFASGKMRMYYFGGRYGAMSTGKQQIRLGKFGDPIEFMFETSGPLKGSGVHGEKDGRLYKAGMLLKPEEGEKYVIFKESYETLPEGATEEERKAFDKKDVDGDGKLEGVIEKITPEEFIAEVCNSGIYDEKKEETVWTVRYRPEGVTYYLVGANGDIVKNKKNAVDVDGYSFQVKKEDILTVTVED</sequence>
<evidence type="ECO:0000313" key="4">
    <source>
        <dbReference type="Proteomes" id="UP001600894"/>
    </source>
</evidence>
<evidence type="ECO:0000256" key="2">
    <source>
        <dbReference type="SAM" id="SignalP"/>
    </source>
</evidence>
<dbReference type="SUPFAM" id="SSF69360">
    <property type="entry name" value="Cell wall binding repeat"/>
    <property type="match status" value="2"/>
</dbReference>
<protein>
    <recommendedName>
        <fullName evidence="5">Cell wall-binding protein</fullName>
    </recommendedName>
</protein>
<keyword evidence="1" id="KW-0677">Repeat</keyword>
<evidence type="ECO:0008006" key="5">
    <source>
        <dbReference type="Google" id="ProtNLM"/>
    </source>
</evidence>